<dbReference type="AlphaFoldDB" id="A0A3L8A426"/>
<dbReference type="Pfam" id="PF01841">
    <property type="entry name" value="Transglut_core"/>
    <property type="match status" value="1"/>
</dbReference>
<evidence type="ECO:0000313" key="6">
    <source>
        <dbReference type="Proteomes" id="UP000267159"/>
    </source>
</evidence>
<proteinExistence type="predicted"/>
<evidence type="ECO:0000259" key="4">
    <source>
        <dbReference type="Pfam" id="PF12970"/>
    </source>
</evidence>
<evidence type="ECO:0000313" key="5">
    <source>
        <dbReference type="EMBL" id="RLT78321.1"/>
    </source>
</evidence>
<dbReference type="Gene3D" id="2.60.40.3140">
    <property type="match status" value="1"/>
</dbReference>
<dbReference type="SUPFAM" id="SSF54001">
    <property type="entry name" value="Cysteine proteinases"/>
    <property type="match status" value="1"/>
</dbReference>
<keyword evidence="1" id="KW-0732">Signal</keyword>
<evidence type="ECO:0000256" key="1">
    <source>
        <dbReference type="SAM" id="SignalP"/>
    </source>
</evidence>
<dbReference type="Pfam" id="PF12970">
    <property type="entry name" value="DUF3858"/>
    <property type="match status" value="1"/>
</dbReference>
<feature type="domain" description="Transglutaminase-like" evidence="2">
    <location>
        <begin position="252"/>
        <end position="330"/>
    </location>
</feature>
<dbReference type="RefSeq" id="WP_121767465.1">
    <property type="nucleotide sequence ID" value="NZ_CAQPGN010000126.1"/>
</dbReference>
<dbReference type="Proteomes" id="UP000267159">
    <property type="component" value="Unassembled WGS sequence"/>
</dbReference>
<dbReference type="Gene3D" id="3.10.620.30">
    <property type="match status" value="1"/>
</dbReference>
<feature type="chain" id="PRO_5018032934" evidence="1">
    <location>
        <begin position="24"/>
        <end position="524"/>
    </location>
</feature>
<accession>A0A3L8A426</accession>
<dbReference type="InterPro" id="IPR024544">
    <property type="entry name" value="DUF3858"/>
</dbReference>
<gene>
    <name evidence="5" type="ORF">D7Y07_19875</name>
</gene>
<reference evidence="5 6" key="1">
    <citation type="submission" date="2018-09" db="EMBL/GenBank/DDBJ databases">
        <title>Murine metabolic-syndrome-specific gut microbial biobank.</title>
        <authorList>
            <person name="Liu C."/>
        </authorList>
    </citation>
    <scope>NUCLEOTIDE SEQUENCE [LARGE SCALE GENOMIC DNA]</scope>
    <source>
        <strain evidence="5 6">0.1X-D8-26</strain>
    </source>
</reference>
<organism evidence="5 6">
    <name type="scientific">Bacteroides acidifaciens</name>
    <dbReference type="NCBI Taxonomy" id="85831"/>
    <lineage>
        <taxon>Bacteria</taxon>
        <taxon>Pseudomonadati</taxon>
        <taxon>Bacteroidota</taxon>
        <taxon>Bacteroidia</taxon>
        <taxon>Bacteroidales</taxon>
        <taxon>Bacteroidaceae</taxon>
        <taxon>Bacteroides</taxon>
    </lineage>
</organism>
<dbReference type="InterPro" id="IPR038765">
    <property type="entry name" value="Papain-like_cys_pep_sf"/>
</dbReference>
<dbReference type="InterPro" id="IPR024618">
    <property type="entry name" value="DUF3857"/>
</dbReference>
<comment type="caution">
    <text evidence="5">The sequence shown here is derived from an EMBL/GenBank/DDBJ whole genome shotgun (WGS) entry which is preliminary data.</text>
</comment>
<sequence>MKNMHYYIVTLVVLLFMVAPAKAASEAEFGKLHKTYILHTDGSQEMRVQKELTLFTHTAMNRLYGESFIVYNPEFQELKIHESYTRQKDGNIVKTPENAFVEVLPSAAADAPAYNGLKEMVVVHTGLELGATIYLDYSVITRPGYLPELDVCEQIEELSPIREYVLSVSVPENKPLHYELLNGKAVPVVKTAGGVKTVTWALKNVQPRPNMIQVSLPAGNVQAIVASTYASKADALKVIKRQFESNDKEVSELAKKLTDNAQSPEQKMKQLTAYVQGLGNCRLSLSQTGYRLRPAAEVIRSAYGTEAEKAALLAALQQASGIQAEVKAVFPKTEDKDAAGLAAVSRLFVTDNAIADMQDFVSVVNMDAQPVVLETVSHVISQTDTLRVTAKTGKTLEAGYRRFELPQAQSGWAVYEGRSTTMNTTRPVNLLLRYLPDETYTCIVKVVDGMKPVVLPTDKKIDNPVGTVEVTVKKTAKEIKIVRTLKLKKQLITPAEYPAYYRLMSEWMDTGKSVLFFNLSSAVL</sequence>
<feature type="domain" description="DUF3857" evidence="3">
    <location>
        <begin position="41"/>
        <end position="208"/>
    </location>
</feature>
<evidence type="ECO:0000259" key="3">
    <source>
        <dbReference type="Pfam" id="PF12969"/>
    </source>
</evidence>
<dbReference type="Gene3D" id="2.60.120.1130">
    <property type="match status" value="1"/>
</dbReference>
<dbReference type="EMBL" id="RAZM01000125">
    <property type="protein sequence ID" value="RLT78321.1"/>
    <property type="molecule type" value="Genomic_DNA"/>
</dbReference>
<dbReference type="STRING" id="1235814.GCA_000613385_00293"/>
<name>A0A3L8A426_9BACE</name>
<dbReference type="Pfam" id="PF12969">
    <property type="entry name" value="DUF3857"/>
    <property type="match status" value="1"/>
</dbReference>
<protein>
    <submittedName>
        <fullName evidence="5">DUF3858 domain-containing protein</fullName>
    </submittedName>
</protein>
<feature type="domain" description="DUF3858" evidence="4">
    <location>
        <begin position="400"/>
        <end position="517"/>
    </location>
</feature>
<feature type="signal peptide" evidence="1">
    <location>
        <begin position="1"/>
        <end position="23"/>
    </location>
</feature>
<dbReference type="InterPro" id="IPR002931">
    <property type="entry name" value="Transglutaminase-like"/>
</dbReference>
<evidence type="ECO:0000259" key="2">
    <source>
        <dbReference type="Pfam" id="PF01841"/>
    </source>
</evidence>